<feature type="compositionally biased region" description="Basic and acidic residues" evidence="9">
    <location>
        <begin position="386"/>
        <end position="422"/>
    </location>
</feature>
<dbReference type="PROSITE" id="PS52002">
    <property type="entry name" value="SM"/>
    <property type="match status" value="1"/>
</dbReference>
<feature type="domain" description="Sm" evidence="10">
    <location>
        <begin position="49"/>
        <end position="131"/>
    </location>
</feature>
<evidence type="ECO:0000256" key="3">
    <source>
        <dbReference type="ARBA" id="ARBA00009974"/>
    </source>
</evidence>
<dbReference type="CDD" id="cd01717">
    <property type="entry name" value="Sm_B"/>
    <property type="match status" value="1"/>
</dbReference>
<dbReference type="InterPro" id="IPR001163">
    <property type="entry name" value="Sm_dom_euk/arc"/>
</dbReference>
<dbReference type="Pfam" id="PF07192">
    <property type="entry name" value="SNURF"/>
    <property type="match status" value="1"/>
</dbReference>
<evidence type="ECO:0000256" key="5">
    <source>
        <dbReference type="ARBA" id="ARBA00022737"/>
    </source>
</evidence>
<keyword evidence="8" id="KW-0687">Ribonucleoprotein</keyword>
<evidence type="ECO:0000256" key="8">
    <source>
        <dbReference type="ARBA" id="ARBA00023274"/>
    </source>
</evidence>
<feature type="region of interest" description="Disordered" evidence="9">
    <location>
        <begin position="384"/>
        <end position="446"/>
    </location>
</feature>
<sequence length="486" mass="52548">MVEWSRDRLHLRRTTEQHVPEVEVQVKRRRTASLSNQDSLVISPKRTVGKSSKMLQHIDYRMRCILQDGRIFIGTFKAFDKHMNLILCDCDEFRKIKPKNAKQPEREEKRVLGLVLLRGENLVSMTVEGPPPKDTGIARVPLAGAAGGPGVGRAAGRGVPAGVPIPQAPAGLAGPVRGVGGPSQQVMTPQGRGTVAAAAVAATASIAGAPTQYPPGRGTAPTPVGRATPPPGIMAPPPGMRPPMGPPIGLPPTRGTPIGMPPPGMRPPPPGIRVDKVLFGESIRMDHDKMDHRAGYAFPCPKMCHGFRLFWDYLSGCKYGGTVPLAEKPGGSEFPWVLGDSQVTGSSWERPYLPCRGEVSKYECPSLRKRSPAHEMLTRGVGKSGEVPKYECPSDKKQSPTREVVTRGAKESGEVARHDCPSPRRRSPANEVVNRGAGESDEKCGGPRLLPVLLESPSTWLWLVPRNLQAVDEDNLARKGALFLWE</sequence>
<organism evidence="11 12">
    <name type="scientific">Bos mutus</name>
    <name type="common">wild yak</name>
    <dbReference type="NCBI Taxonomy" id="72004"/>
    <lineage>
        <taxon>Eukaryota</taxon>
        <taxon>Metazoa</taxon>
        <taxon>Chordata</taxon>
        <taxon>Craniata</taxon>
        <taxon>Vertebrata</taxon>
        <taxon>Euteleostomi</taxon>
        <taxon>Mammalia</taxon>
        <taxon>Eutheria</taxon>
        <taxon>Laurasiatheria</taxon>
        <taxon>Artiodactyla</taxon>
        <taxon>Ruminantia</taxon>
        <taxon>Pecora</taxon>
        <taxon>Bovidae</taxon>
        <taxon>Bovinae</taxon>
        <taxon>Bos</taxon>
    </lineage>
</organism>
<evidence type="ECO:0000256" key="4">
    <source>
        <dbReference type="ARBA" id="ARBA00022481"/>
    </source>
</evidence>
<dbReference type="GO" id="GO:1990904">
    <property type="term" value="C:ribonucleoprotein complex"/>
    <property type="evidence" value="ECO:0007669"/>
    <property type="project" value="UniProtKB-KW"/>
</dbReference>
<comment type="caution">
    <text evidence="11">The sequence shown here is derived from an EMBL/GenBank/DDBJ whole genome shotgun (WGS) entry which is preliminary data.</text>
</comment>
<dbReference type="GO" id="GO:0003723">
    <property type="term" value="F:RNA binding"/>
    <property type="evidence" value="ECO:0007669"/>
    <property type="project" value="UniProtKB-KW"/>
</dbReference>
<dbReference type="InterPro" id="IPR010920">
    <property type="entry name" value="LSM_dom_sf"/>
</dbReference>
<dbReference type="PANTHER" id="PTHR14508">
    <property type="entry name" value="SNRPN UPSTREAM READING FRAME PROTEIN, SNURF"/>
    <property type="match status" value="1"/>
</dbReference>
<comment type="subcellular location">
    <subcellularLocation>
        <location evidence="1">Nucleus</location>
    </subcellularLocation>
</comment>
<dbReference type="GO" id="GO:0016607">
    <property type="term" value="C:nuclear speck"/>
    <property type="evidence" value="ECO:0007669"/>
    <property type="project" value="TreeGrafter"/>
</dbReference>
<evidence type="ECO:0000256" key="1">
    <source>
        <dbReference type="ARBA" id="ARBA00004123"/>
    </source>
</evidence>
<evidence type="ECO:0000256" key="7">
    <source>
        <dbReference type="ARBA" id="ARBA00023242"/>
    </source>
</evidence>
<dbReference type="Proteomes" id="UP000322234">
    <property type="component" value="Unassembled WGS sequence"/>
</dbReference>
<keyword evidence="12" id="KW-1185">Reference proteome</keyword>
<protein>
    <recommendedName>
        <fullName evidence="10">Sm domain-containing protein</fullName>
    </recommendedName>
</protein>
<dbReference type="FunFam" id="2.30.30.100:FF:000004">
    <property type="entry name" value="Small nuclear ribonucleoprotein-associated proteins"/>
    <property type="match status" value="1"/>
</dbReference>
<dbReference type="SMART" id="SM00651">
    <property type="entry name" value="Sm"/>
    <property type="match status" value="1"/>
</dbReference>
<dbReference type="SUPFAM" id="SSF50182">
    <property type="entry name" value="Sm-like ribonucleoproteins"/>
    <property type="match status" value="1"/>
</dbReference>
<evidence type="ECO:0000313" key="11">
    <source>
        <dbReference type="EMBL" id="MXQ99255.1"/>
    </source>
</evidence>
<dbReference type="InterPro" id="IPR047575">
    <property type="entry name" value="Sm"/>
</dbReference>
<dbReference type="Gene3D" id="2.30.30.100">
    <property type="match status" value="1"/>
</dbReference>
<comment type="similarity">
    <text evidence="2">Belongs to the snRNP SmB/SmN family.</text>
</comment>
<evidence type="ECO:0000256" key="2">
    <source>
        <dbReference type="ARBA" id="ARBA00009123"/>
    </source>
</evidence>
<keyword evidence="7" id="KW-0539">Nucleus</keyword>
<keyword evidence="5" id="KW-0677">Repeat</keyword>
<name>A0A6B0SD04_9CETA</name>
<accession>A0A6B0SD04</accession>
<comment type="similarity">
    <text evidence="3">Belongs to the SNURF family.</text>
</comment>
<dbReference type="PANTHER" id="PTHR14508:SF2">
    <property type="entry name" value="SNRPN UPSTREAM READING FRAME PROTEIN-RELATED"/>
    <property type="match status" value="1"/>
</dbReference>
<reference evidence="11" key="1">
    <citation type="submission" date="2019-10" db="EMBL/GenBank/DDBJ databases">
        <title>The sequence and de novo assembly of the wild yak genome.</title>
        <authorList>
            <person name="Liu Y."/>
        </authorList>
    </citation>
    <scope>NUCLEOTIDE SEQUENCE [LARGE SCALE GENOMIC DNA]</scope>
    <source>
        <strain evidence="11">WY2019</strain>
    </source>
</reference>
<dbReference type="Pfam" id="PF01423">
    <property type="entry name" value="LSM"/>
    <property type="match status" value="1"/>
</dbReference>
<evidence type="ECO:0000256" key="9">
    <source>
        <dbReference type="SAM" id="MobiDB-lite"/>
    </source>
</evidence>
<dbReference type="AlphaFoldDB" id="A0A6B0SD04"/>
<evidence type="ECO:0000256" key="6">
    <source>
        <dbReference type="ARBA" id="ARBA00022884"/>
    </source>
</evidence>
<gene>
    <name evidence="11" type="ORF">E5288_WYG010608</name>
</gene>
<keyword evidence="4" id="KW-0488">Methylation</keyword>
<dbReference type="EMBL" id="VBQZ03000392">
    <property type="protein sequence ID" value="MXQ99255.1"/>
    <property type="molecule type" value="Genomic_DNA"/>
</dbReference>
<dbReference type="InterPro" id="IPR009847">
    <property type="entry name" value="SNURF"/>
</dbReference>
<proteinExistence type="inferred from homology"/>
<keyword evidence="6" id="KW-0694">RNA-binding</keyword>
<evidence type="ECO:0000259" key="10">
    <source>
        <dbReference type="PROSITE" id="PS52002"/>
    </source>
</evidence>
<evidence type="ECO:0000313" key="12">
    <source>
        <dbReference type="Proteomes" id="UP000322234"/>
    </source>
</evidence>